<dbReference type="Gene3D" id="3.60.10.10">
    <property type="entry name" value="Endonuclease/exonuclease/phosphatase"/>
    <property type="match status" value="1"/>
</dbReference>
<dbReference type="EMBL" id="BDDD01000130">
    <property type="protein sequence ID" value="GAV59931.1"/>
    <property type="molecule type" value="Genomic_DNA"/>
</dbReference>
<gene>
    <name evidence="1" type="ORF">CFOL_v3_03462</name>
</gene>
<keyword evidence="2" id="KW-1185">Reference proteome</keyword>
<dbReference type="InterPro" id="IPR036691">
    <property type="entry name" value="Endo/exonu/phosph_ase_sf"/>
</dbReference>
<name>A0A1Q3AW13_CEPFO</name>
<proteinExistence type="predicted"/>
<comment type="caution">
    <text evidence="1">The sequence shown here is derived from an EMBL/GenBank/DDBJ whole genome shotgun (WGS) entry which is preliminary data.</text>
</comment>
<dbReference type="AlphaFoldDB" id="A0A1Q3AW13"/>
<dbReference type="Proteomes" id="UP000187406">
    <property type="component" value="Unassembled WGS sequence"/>
</dbReference>
<evidence type="ECO:0000313" key="2">
    <source>
        <dbReference type="Proteomes" id="UP000187406"/>
    </source>
</evidence>
<dbReference type="InParanoid" id="A0A1Q3AW13"/>
<dbReference type="OrthoDB" id="1750221at2759"/>
<dbReference type="SUPFAM" id="SSF56219">
    <property type="entry name" value="DNase I-like"/>
    <property type="match status" value="1"/>
</dbReference>
<dbReference type="PANTHER" id="PTHR33710:SF71">
    <property type="entry name" value="ENDONUCLEASE_EXONUCLEASE_PHOSPHATASE DOMAIN-CONTAINING PROTEIN"/>
    <property type="match status" value="1"/>
</dbReference>
<sequence>MSGREDEWRLTGFYCHVEAHLRHETWSLLRTLSLQRNVPWLCMGDFNEILYRTKKVGGTDRCERQMAEFRNALDVCNLRDMGFHGSPYTWSNGRTGEDCIRSRLN</sequence>
<evidence type="ECO:0000313" key="1">
    <source>
        <dbReference type="EMBL" id="GAV59931.1"/>
    </source>
</evidence>
<organism evidence="1 2">
    <name type="scientific">Cephalotus follicularis</name>
    <name type="common">Albany pitcher plant</name>
    <dbReference type="NCBI Taxonomy" id="3775"/>
    <lineage>
        <taxon>Eukaryota</taxon>
        <taxon>Viridiplantae</taxon>
        <taxon>Streptophyta</taxon>
        <taxon>Embryophyta</taxon>
        <taxon>Tracheophyta</taxon>
        <taxon>Spermatophyta</taxon>
        <taxon>Magnoliopsida</taxon>
        <taxon>eudicotyledons</taxon>
        <taxon>Gunneridae</taxon>
        <taxon>Pentapetalae</taxon>
        <taxon>rosids</taxon>
        <taxon>fabids</taxon>
        <taxon>Oxalidales</taxon>
        <taxon>Cephalotaceae</taxon>
        <taxon>Cephalotus</taxon>
    </lineage>
</organism>
<protein>
    <submittedName>
        <fullName evidence="1">Exo_endo_phos domain-containing protein</fullName>
    </submittedName>
</protein>
<dbReference type="PANTHER" id="PTHR33710">
    <property type="entry name" value="BNAC02G09200D PROTEIN"/>
    <property type="match status" value="1"/>
</dbReference>
<accession>A0A1Q3AW13</accession>
<reference evidence="2" key="1">
    <citation type="submission" date="2016-04" db="EMBL/GenBank/DDBJ databases">
        <title>Cephalotus genome sequencing.</title>
        <authorList>
            <person name="Fukushima K."/>
            <person name="Hasebe M."/>
            <person name="Fang X."/>
        </authorList>
    </citation>
    <scope>NUCLEOTIDE SEQUENCE [LARGE SCALE GENOMIC DNA]</scope>
    <source>
        <strain evidence="2">cv. St1</strain>
    </source>
</reference>